<feature type="transmembrane region" description="Helical" evidence="6">
    <location>
        <begin position="88"/>
        <end position="106"/>
    </location>
</feature>
<name>A0AAD4MY07_9BILA</name>
<evidence type="ECO:0000256" key="3">
    <source>
        <dbReference type="ARBA" id="ARBA00022692"/>
    </source>
</evidence>
<sequence length="452" mass="50780">MSPDEWTWLQLGVEFPFALFHLSSLLLIYRCMKRNELNFKSHFFVLYCLSGIADLGNYASIILVFRLARIGKMPQVVLDYPVGNCVMFFSRYCNYFQFVTHMAIAINRYYAIAHPKTKQIRRPHITAIYLLIFLLPLPGSIIRLLGKVKAIPTSVPNVFVVGYDAAWITVASSMAFNVYSTITSIISLGFELRTFVIYFRLDLNSRRCRHNDFRLLVFALTQCIVQFSLGLQQGAQALAVDLPELRFTIQEFYTYLTDLLCLSAPICLFLSSHVFRQRYLKGCGIIWKKDDTSSVTVVRSPDLLQALQNEIAAKPTAEQPKCATACSMDKVTLTPGDMEKSTSTPIATQSVDPSTGCAILSVVCGEDSKTGQVFMQLFSPATLKKKTDHPAASPHGGAHCHPGFSGFPEAINPGNRRCSRRNRYQSTQLAETKRLAYHTPGTELRRETCPFT</sequence>
<feature type="transmembrane region" description="Helical" evidence="6">
    <location>
        <begin position="252"/>
        <end position="271"/>
    </location>
</feature>
<evidence type="ECO:0000256" key="5">
    <source>
        <dbReference type="ARBA" id="ARBA00023136"/>
    </source>
</evidence>
<feature type="region of interest" description="Disordered" evidence="7">
    <location>
        <begin position="385"/>
        <end position="406"/>
    </location>
</feature>
<evidence type="ECO:0000256" key="6">
    <source>
        <dbReference type="RuleBase" id="RU280813"/>
    </source>
</evidence>
<evidence type="ECO:0000256" key="1">
    <source>
        <dbReference type="ARBA" id="ARBA00004141"/>
    </source>
</evidence>
<accession>A0AAD4MY07</accession>
<dbReference type="InterPro" id="IPR000609">
    <property type="entry name" value="7TM_GPCR_serpentine_rcpt_Srg"/>
</dbReference>
<feature type="transmembrane region" description="Helical" evidence="6">
    <location>
        <begin position="213"/>
        <end position="232"/>
    </location>
</feature>
<keyword evidence="9" id="KW-1185">Reference proteome</keyword>
<feature type="transmembrane region" description="Helical" evidence="6">
    <location>
        <begin position="15"/>
        <end position="32"/>
    </location>
</feature>
<feature type="transmembrane region" description="Helical" evidence="6">
    <location>
        <begin position="44"/>
        <end position="68"/>
    </location>
</feature>
<dbReference type="EMBL" id="JAKKPZ010000045">
    <property type="protein sequence ID" value="KAI1706781.1"/>
    <property type="molecule type" value="Genomic_DNA"/>
</dbReference>
<evidence type="ECO:0000256" key="2">
    <source>
        <dbReference type="ARBA" id="ARBA00005692"/>
    </source>
</evidence>
<dbReference type="PANTHER" id="PTHR31552:SF8">
    <property type="entry name" value="SERPENTINE RECEPTOR CLASS GAMMA"/>
    <property type="match status" value="1"/>
</dbReference>
<organism evidence="8 9">
    <name type="scientific">Ditylenchus destructor</name>
    <dbReference type="NCBI Taxonomy" id="166010"/>
    <lineage>
        <taxon>Eukaryota</taxon>
        <taxon>Metazoa</taxon>
        <taxon>Ecdysozoa</taxon>
        <taxon>Nematoda</taxon>
        <taxon>Chromadorea</taxon>
        <taxon>Rhabditida</taxon>
        <taxon>Tylenchina</taxon>
        <taxon>Tylenchomorpha</taxon>
        <taxon>Sphaerularioidea</taxon>
        <taxon>Anguinidae</taxon>
        <taxon>Anguininae</taxon>
        <taxon>Ditylenchus</taxon>
    </lineage>
</organism>
<dbReference type="Pfam" id="PF02118">
    <property type="entry name" value="Srg"/>
    <property type="match status" value="1"/>
</dbReference>
<gene>
    <name evidence="8" type="ORF">DdX_12773</name>
</gene>
<evidence type="ECO:0000256" key="7">
    <source>
        <dbReference type="SAM" id="MobiDB-lite"/>
    </source>
</evidence>
<dbReference type="GO" id="GO:0016020">
    <property type="term" value="C:membrane"/>
    <property type="evidence" value="ECO:0007669"/>
    <property type="project" value="UniProtKB-SubCell"/>
</dbReference>
<dbReference type="GO" id="GO:0004888">
    <property type="term" value="F:transmembrane signaling receptor activity"/>
    <property type="evidence" value="ECO:0007669"/>
    <property type="project" value="InterPro"/>
</dbReference>
<feature type="transmembrane region" description="Helical" evidence="6">
    <location>
        <begin position="127"/>
        <end position="145"/>
    </location>
</feature>
<proteinExistence type="inferred from homology"/>
<comment type="similarity">
    <text evidence="2 6">Belongs to the nematode receptor-like protein srg family.</text>
</comment>
<feature type="transmembrane region" description="Helical" evidence="6">
    <location>
        <begin position="165"/>
        <end position="192"/>
    </location>
</feature>
<evidence type="ECO:0000313" key="9">
    <source>
        <dbReference type="Proteomes" id="UP001201812"/>
    </source>
</evidence>
<dbReference type="Gene3D" id="1.20.1070.10">
    <property type="entry name" value="Rhodopsin 7-helix transmembrane proteins"/>
    <property type="match status" value="1"/>
</dbReference>
<keyword evidence="4 6" id="KW-1133">Transmembrane helix</keyword>
<keyword evidence="3 6" id="KW-0812">Transmembrane</keyword>
<dbReference type="PANTHER" id="PTHR31552">
    <property type="entry name" value="SERPENTINE RECEPTOR CLASS GAMMA"/>
    <property type="match status" value="1"/>
</dbReference>
<dbReference type="AlphaFoldDB" id="A0AAD4MY07"/>
<evidence type="ECO:0000256" key="4">
    <source>
        <dbReference type="ARBA" id="ARBA00022989"/>
    </source>
</evidence>
<evidence type="ECO:0000313" key="8">
    <source>
        <dbReference type="EMBL" id="KAI1706781.1"/>
    </source>
</evidence>
<reference evidence="8" key="1">
    <citation type="submission" date="2022-01" db="EMBL/GenBank/DDBJ databases">
        <title>Genome Sequence Resource for Two Populations of Ditylenchus destructor, the Migratory Endoparasitic Phytonematode.</title>
        <authorList>
            <person name="Zhang H."/>
            <person name="Lin R."/>
            <person name="Xie B."/>
        </authorList>
    </citation>
    <scope>NUCLEOTIDE SEQUENCE</scope>
    <source>
        <strain evidence="8">BazhouSP</strain>
    </source>
</reference>
<comment type="subcellular location">
    <subcellularLocation>
        <location evidence="1">Membrane</location>
        <topology evidence="1">Multi-pass membrane protein</topology>
    </subcellularLocation>
</comment>
<dbReference type="GO" id="GO:0007606">
    <property type="term" value="P:sensory perception of chemical stimulus"/>
    <property type="evidence" value="ECO:0007669"/>
    <property type="project" value="UniProtKB-UniRule"/>
</dbReference>
<comment type="caution">
    <text evidence="8">The sequence shown here is derived from an EMBL/GenBank/DDBJ whole genome shotgun (WGS) entry which is preliminary data.</text>
</comment>
<protein>
    <recommendedName>
        <fullName evidence="6">Serpentine receptor class gamma</fullName>
    </recommendedName>
</protein>
<dbReference type="Proteomes" id="UP001201812">
    <property type="component" value="Unassembled WGS sequence"/>
</dbReference>
<keyword evidence="5 6" id="KW-0472">Membrane</keyword>
<dbReference type="SUPFAM" id="SSF81321">
    <property type="entry name" value="Family A G protein-coupled receptor-like"/>
    <property type="match status" value="1"/>
</dbReference>